<name>A0A6N8IZQ6_9BURK</name>
<feature type="region of interest" description="Disordered" evidence="1">
    <location>
        <begin position="1"/>
        <end position="20"/>
    </location>
</feature>
<evidence type="ECO:0000256" key="1">
    <source>
        <dbReference type="SAM" id="MobiDB-lite"/>
    </source>
</evidence>
<evidence type="ECO:0000313" key="3">
    <source>
        <dbReference type="Proteomes" id="UP000469385"/>
    </source>
</evidence>
<reference evidence="2 3" key="1">
    <citation type="submission" date="2019-12" db="EMBL/GenBank/DDBJ databases">
        <authorList>
            <person name="Huq M.A."/>
        </authorList>
    </citation>
    <scope>NUCLEOTIDE SEQUENCE [LARGE SCALE GENOMIC DNA]</scope>
    <source>
        <strain evidence="2 3">MAH-25</strain>
    </source>
</reference>
<dbReference type="EMBL" id="WSEL01000009">
    <property type="protein sequence ID" value="MVQ32085.1"/>
    <property type="molecule type" value="Genomic_DNA"/>
</dbReference>
<protein>
    <submittedName>
        <fullName evidence="2">Uncharacterized protein</fullName>
    </submittedName>
</protein>
<dbReference type="Proteomes" id="UP000469385">
    <property type="component" value="Unassembled WGS sequence"/>
</dbReference>
<proteinExistence type="predicted"/>
<feature type="compositionally biased region" description="Basic and acidic residues" evidence="1">
    <location>
        <begin position="1"/>
        <end position="17"/>
    </location>
</feature>
<comment type="caution">
    <text evidence="2">The sequence shown here is derived from an EMBL/GenBank/DDBJ whole genome shotgun (WGS) entry which is preliminary data.</text>
</comment>
<keyword evidence="3" id="KW-1185">Reference proteome</keyword>
<accession>A0A6N8IZQ6</accession>
<sequence>MENEEQRGQDDKPRMDSTGDAAAVFTFWRTQGKRAEDVPLEWREPYVAWLRKQAMPPF</sequence>
<dbReference type="AlphaFoldDB" id="A0A6N8IZQ6"/>
<gene>
    <name evidence="2" type="ORF">GON04_21675</name>
</gene>
<organism evidence="2 3">
    <name type="scientific">Ramlibacter pinisoli</name>
    <dbReference type="NCBI Taxonomy" id="2682844"/>
    <lineage>
        <taxon>Bacteria</taxon>
        <taxon>Pseudomonadati</taxon>
        <taxon>Pseudomonadota</taxon>
        <taxon>Betaproteobacteria</taxon>
        <taxon>Burkholderiales</taxon>
        <taxon>Comamonadaceae</taxon>
        <taxon>Ramlibacter</taxon>
    </lineage>
</organism>
<dbReference type="RefSeq" id="WP_157400076.1">
    <property type="nucleotide sequence ID" value="NZ_WSEL01000009.1"/>
</dbReference>
<evidence type="ECO:0000313" key="2">
    <source>
        <dbReference type="EMBL" id="MVQ32085.1"/>
    </source>
</evidence>